<accession>A0A075K1A6</accession>
<protein>
    <submittedName>
        <fullName evidence="7">MerR family transcriptional regulator</fullName>
    </submittedName>
</protein>
<dbReference type="OrthoDB" id="9808480at2"/>
<dbReference type="InterPro" id="IPR009061">
    <property type="entry name" value="DNA-bd_dom_put_sf"/>
</dbReference>
<dbReference type="Gene3D" id="1.10.1660.10">
    <property type="match status" value="1"/>
</dbReference>
<feature type="domain" description="HTH merR-type" evidence="6">
    <location>
        <begin position="1"/>
        <end position="69"/>
    </location>
</feature>
<dbReference type="GO" id="GO:0003700">
    <property type="term" value="F:DNA-binding transcription factor activity"/>
    <property type="evidence" value="ECO:0007669"/>
    <property type="project" value="InterPro"/>
</dbReference>
<name>A0A075K1A6_9GAMM</name>
<dbReference type="PROSITE" id="PS00552">
    <property type="entry name" value="HTH_MERR_1"/>
    <property type="match status" value="1"/>
</dbReference>
<dbReference type="GO" id="GO:0003677">
    <property type="term" value="F:DNA binding"/>
    <property type="evidence" value="ECO:0007669"/>
    <property type="project" value="UniProtKB-KW"/>
</dbReference>
<reference evidence="7 8" key="1">
    <citation type="submission" date="2014-07" db="EMBL/GenBank/DDBJ databases">
        <title>Complete Genome Sequence of Dyella japonica Strain A8 Isolated from Malaysian Tropical Soil.</title>
        <authorList>
            <person name="Hui R.K.H."/>
            <person name="Chen J.-W."/>
            <person name="Chan K.-G."/>
            <person name="Leung F.C.C."/>
        </authorList>
    </citation>
    <scope>NUCLEOTIDE SEQUENCE [LARGE SCALE GENOMIC DNA]</scope>
    <source>
        <strain evidence="7 8">A8</strain>
    </source>
</reference>
<evidence type="ECO:0000256" key="3">
    <source>
        <dbReference type="ARBA" id="ARBA00023163"/>
    </source>
</evidence>
<dbReference type="PANTHER" id="PTHR30204">
    <property type="entry name" value="REDOX-CYCLING DRUG-SENSING TRANSCRIPTIONAL ACTIVATOR SOXR"/>
    <property type="match status" value="1"/>
</dbReference>
<gene>
    <name evidence="7" type="ORF">HY57_13020</name>
</gene>
<evidence type="ECO:0000313" key="7">
    <source>
        <dbReference type="EMBL" id="AIF48116.1"/>
    </source>
</evidence>
<dbReference type="HOGENOM" id="CLU_060077_2_3_6"/>
<keyword evidence="4" id="KW-0175">Coiled coil</keyword>
<feature type="coiled-coil region" evidence="4">
    <location>
        <begin position="77"/>
        <end position="115"/>
    </location>
</feature>
<dbReference type="EMBL" id="CP008884">
    <property type="protein sequence ID" value="AIF48116.1"/>
    <property type="molecule type" value="Genomic_DNA"/>
</dbReference>
<evidence type="ECO:0000256" key="2">
    <source>
        <dbReference type="ARBA" id="ARBA00023125"/>
    </source>
</evidence>
<evidence type="ECO:0000313" key="8">
    <source>
        <dbReference type="Proteomes" id="UP000027987"/>
    </source>
</evidence>
<dbReference type="SUPFAM" id="SSF46955">
    <property type="entry name" value="Putative DNA-binding domain"/>
    <property type="match status" value="1"/>
</dbReference>
<keyword evidence="1" id="KW-0805">Transcription regulation</keyword>
<dbReference type="PRINTS" id="PR00040">
    <property type="entry name" value="HTHMERR"/>
</dbReference>
<dbReference type="PANTHER" id="PTHR30204:SF94">
    <property type="entry name" value="HEAVY METAL-DEPENDENT TRANSCRIPTIONAL REGULATOR HI_0293-RELATED"/>
    <property type="match status" value="1"/>
</dbReference>
<dbReference type="KEGG" id="dja:HY57_13020"/>
<evidence type="ECO:0000256" key="5">
    <source>
        <dbReference type="SAM" id="MobiDB-lite"/>
    </source>
</evidence>
<dbReference type="Proteomes" id="UP000027987">
    <property type="component" value="Chromosome"/>
</dbReference>
<dbReference type="PROSITE" id="PS50937">
    <property type="entry name" value="HTH_MERR_2"/>
    <property type="match status" value="1"/>
</dbReference>
<dbReference type="Pfam" id="PF13411">
    <property type="entry name" value="MerR_1"/>
    <property type="match status" value="1"/>
</dbReference>
<evidence type="ECO:0000259" key="6">
    <source>
        <dbReference type="PROSITE" id="PS50937"/>
    </source>
</evidence>
<keyword evidence="8" id="KW-1185">Reference proteome</keyword>
<dbReference type="SMART" id="SM00422">
    <property type="entry name" value="HTH_MERR"/>
    <property type="match status" value="1"/>
</dbReference>
<dbReference type="AlphaFoldDB" id="A0A075K1A6"/>
<dbReference type="InterPro" id="IPR047057">
    <property type="entry name" value="MerR_fam"/>
</dbReference>
<dbReference type="STRING" id="1217721.HY57_13020"/>
<evidence type="ECO:0000256" key="1">
    <source>
        <dbReference type="ARBA" id="ARBA00023015"/>
    </source>
</evidence>
<dbReference type="RefSeq" id="WP_038579797.1">
    <property type="nucleotide sequence ID" value="NZ_ALOY01000182.1"/>
</dbReference>
<feature type="region of interest" description="Disordered" evidence="5">
    <location>
        <begin position="134"/>
        <end position="156"/>
    </location>
</feature>
<dbReference type="InterPro" id="IPR000551">
    <property type="entry name" value="MerR-type_HTH_dom"/>
</dbReference>
<organism evidence="7 8">
    <name type="scientific">Dyella japonica A8</name>
    <dbReference type="NCBI Taxonomy" id="1217721"/>
    <lineage>
        <taxon>Bacteria</taxon>
        <taxon>Pseudomonadati</taxon>
        <taxon>Pseudomonadota</taxon>
        <taxon>Gammaproteobacteria</taxon>
        <taxon>Lysobacterales</taxon>
        <taxon>Rhodanobacteraceae</taxon>
        <taxon>Dyella</taxon>
    </lineage>
</organism>
<keyword evidence="2" id="KW-0238">DNA-binding</keyword>
<dbReference type="PATRIC" id="fig|1217721.7.peg.2681"/>
<feature type="compositionally biased region" description="Basic residues" evidence="5">
    <location>
        <begin position="146"/>
        <end position="156"/>
    </location>
</feature>
<sequence length="156" mass="17280">MKIGELAKLSGLSASRIRFYEASGLIHAVDRKANGYRDYPPEAAAMLDIIASAQSAGFTLDEIRHLLPIASKGHWQHEELLEAIQRKVVEIEAMQKRLEATKAQLLTAYESIKNRPEDLSCIDRAKWVMERLHGDGIAPSPSATHKPPKPRRSSGG</sequence>
<evidence type="ECO:0000256" key="4">
    <source>
        <dbReference type="SAM" id="Coils"/>
    </source>
</evidence>
<keyword evidence="3" id="KW-0804">Transcription</keyword>
<proteinExistence type="predicted"/>